<dbReference type="SMART" id="SM00220">
    <property type="entry name" value="S_TKc"/>
    <property type="match status" value="1"/>
</dbReference>
<dbReference type="GO" id="GO:0005524">
    <property type="term" value="F:ATP binding"/>
    <property type="evidence" value="ECO:0007669"/>
    <property type="project" value="UniProtKB-UniRule"/>
</dbReference>
<dbReference type="FunFam" id="1.10.510.10:FF:000021">
    <property type="entry name" value="Serine/threonine protein kinase"/>
    <property type="match status" value="1"/>
</dbReference>
<dbReference type="SUPFAM" id="SSF56112">
    <property type="entry name" value="Protein kinase-like (PK-like)"/>
    <property type="match status" value="1"/>
</dbReference>
<evidence type="ECO:0000256" key="4">
    <source>
        <dbReference type="ARBA" id="ARBA00022741"/>
    </source>
</evidence>
<dbReference type="Pfam" id="PF03793">
    <property type="entry name" value="PASTA"/>
    <property type="match status" value="3"/>
</dbReference>
<gene>
    <name evidence="14" type="ORF">J2S20_001183</name>
</gene>
<comment type="catalytic activity">
    <reaction evidence="7">
        <text>L-threonyl-[protein] + ATP = O-phospho-L-threonyl-[protein] + ADP + H(+)</text>
        <dbReference type="Rhea" id="RHEA:46608"/>
        <dbReference type="Rhea" id="RHEA-COMP:11060"/>
        <dbReference type="Rhea" id="RHEA-COMP:11605"/>
        <dbReference type="ChEBI" id="CHEBI:15378"/>
        <dbReference type="ChEBI" id="CHEBI:30013"/>
        <dbReference type="ChEBI" id="CHEBI:30616"/>
        <dbReference type="ChEBI" id="CHEBI:61977"/>
        <dbReference type="ChEBI" id="CHEBI:456216"/>
        <dbReference type="EC" id="2.7.11.1"/>
    </reaction>
</comment>
<dbReference type="SMART" id="SM00740">
    <property type="entry name" value="PASTA"/>
    <property type="match status" value="3"/>
</dbReference>
<evidence type="ECO:0000256" key="5">
    <source>
        <dbReference type="ARBA" id="ARBA00022777"/>
    </source>
</evidence>
<feature type="binding site" evidence="9">
    <location>
        <position position="42"/>
    </location>
    <ligand>
        <name>ATP</name>
        <dbReference type="ChEBI" id="CHEBI:30616"/>
    </ligand>
</feature>
<accession>A0AAE3VA00</accession>
<keyword evidence="11" id="KW-1133">Transmembrane helix</keyword>
<comment type="caution">
    <text evidence="14">The sequence shown here is derived from an EMBL/GenBank/DDBJ whole genome shotgun (WGS) entry which is preliminary data.</text>
</comment>
<evidence type="ECO:0000259" key="13">
    <source>
        <dbReference type="PROSITE" id="PS51178"/>
    </source>
</evidence>
<dbReference type="CDD" id="cd06577">
    <property type="entry name" value="PASTA_pknB"/>
    <property type="match status" value="3"/>
</dbReference>
<evidence type="ECO:0000256" key="9">
    <source>
        <dbReference type="PROSITE-ProRule" id="PRU10141"/>
    </source>
</evidence>
<dbReference type="FunFam" id="3.30.200.20:FF:000035">
    <property type="entry name" value="Serine/threonine protein kinase Stk1"/>
    <property type="match status" value="1"/>
</dbReference>
<evidence type="ECO:0000256" key="10">
    <source>
        <dbReference type="SAM" id="MobiDB-lite"/>
    </source>
</evidence>
<dbReference type="PROSITE" id="PS50011">
    <property type="entry name" value="PROTEIN_KINASE_DOM"/>
    <property type="match status" value="1"/>
</dbReference>
<keyword evidence="6 9" id="KW-0067">ATP-binding</keyword>
<dbReference type="PROSITE" id="PS51178">
    <property type="entry name" value="PASTA"/>
    <property type="match status" value="3"/>
</dbReference>
<dbReference type="InterPro" id="IPR008271">
    <property type="entry name" value="Ser/Thr_kinase_AS"/>
</dbReference>
<dbReference type="InterPro" id="IPR011009">
    <property type="entry name" value="Kinase-like_dom_sf"/>
</dbReference>
<comment type="catalytic activity">
    <reaction evidence="8">
        <text>L-seryl-[protein] + ATP = O-phospho-L-seryl-[protein] + ADP + H(+)</text>
        <dbReference type="Rhea" id="RHEA:17989"/>
        <dbReference type="Rhea" id="RHEA-COMP:9863"/>
        <dbReference type="Rhea" id="RHEA-COMP:11604"/>
        <dbReference type="ChEBI" id="CHEBI:15378"/>
        <dbReference type="ChEBI" id="CHEBI:29999"/>
        <dbReference type="ChEBI" id="CHEBI:30616"/>
        <dbReference type="ChEBI" id="CHEBI:83421"/>
        <dbReference type="ChEBI" id="CHEBI:456216"/>
        <dbReference type="EC" id="2.7.11.1"/>
    </reaction>
</comment>
<dbReference type="EC" id="2.7.11.1" evidence="1"/>
<dbReference type="InterPro" id="IPR000719">
    <property type="entry name" value="Prot_kinase_dom"/>
</dbReference>
<feature type="domain" description="PASTA" evidence="13">
    <location>
        <begin position="445"/>
        <end position="510"/>
    </location>
</feature>
<keyword evidence="3 14" id="KW-0808">Transferase</keyword>
<evidence type="ECO:0000256" key="3">
    <source>
        <dbReference type="ARBA" id="ARBA00022679"/>
    </source>
</evidence>
<feature type="transmembrane region" description="Helical" evidence="11">
    <location>
        <begin position="338"/>
        <end position="359"/>
    </location>
</feature>
<sequence>MTLRPGVYLQNRYEILDLIGSGGMSEVYRAHCHKLNRDVAIKLLKKEFCSDEEFVRKFKYEAQAAAALNHPNIVNIYDVVDEEELHYIVMELVDGITLKEYILQKGKLGISEAVGIATQVARGIGAAHERRIIHRDVKPQNMILSRDGKVKVADFGIARAVSSQTVSSQAMGSVHYISPEQAKGEFTDERSDIYSLGVTLYEMLTGRLPFQGDTAVSVALSHIEETMTPPSVYNPDIPAGLEKIILKCCAKDPEARYQNVDALIADMKAVQERPDELPPGTASEAASDGSTRMLSKQEMAEIRSVAGRKSRKAEPAKQTSEEESEDAGLNRMLKTVGMILAVAVAVAALSMLAVFSGVFRKHAPQSGAAVAQETEEQGQESYMPYIIGLSQQEAERKLAESGLLLTVTKREHSEQFAKDLVMEQKPEAGEKLQKNAKAEVTLSLGSAETELAELKLTELNESEAESALRDAGFEVQIVDEHSETVPEGKVIDYSPLRAKEGDVVTLKVSLGRELKDAVVPNLIGDREDQARQKLLKAGLQPGTVSQVHSTTVAEGIIISQGIDAGSIVLGESAVDYVVSSGPSDDDGSVPIYSVEPISGDSNSRYVASINNTYELSNLIGPGASSSSVTVMIRLRQEVGGQSVYQTLMEPRTVTADTIMPVRFKAIEGVYGVDTGYVEILQTDTGTVLQSYEVQFFKVQ</sequence>
<dbReference type="InterPro" id="IPR005543">
    <property type="entry name" value="PASTA_dom"/>
</dbReference>
<feature type="region of interest" description="Disordered" evidence="10">
    <location>
        <begin position="272"/>
        <end position="327"/>
    </location>
</feature>
<evidence type="ECO:0000256" key="11">
    <source>
        <dbReference type="SAM" id="Phobius"/>
    </source>
</evidence>
<reference evidence="14" key="1">
    <citation type="submission" date="2023-07" db="EMBL/GenBank/DDBJ databases">
        <title>Genomic Encyclopedia of Type Strains, Phase IV (KMG-IV): sequencing the most valuable type-strain genomes for metagenomic binning, comparative biology and taxonomic classification.</title>
        <authorList>
            <person name="Goeker M."/>
        </authorList>
    </citation>
    <scope>NUCLEOTIDE SEQUENCE</scope>
    <source>
        <strain evidence="14">DSM 19659</strain>
    </source>
</reference>
<feature type="domain" description="PASTA" evidence="13">
    <location>
        <begin position="516"/>
        <end position="580"/>
    </location>
</feature>
<keyword evidence="5 14" id="KW-0418">Kinase</keyword>
<evidence type="ECO:0000313" key="14">
    <source>
        <dbReference type="EMBL" id="MDQ0152491.1"/>
    </source>
</evidence>
<dbReference type="Gene3D" id="1.10.510.10">
    <property type="entry name" value="Transferase(Phosphotransferase) domain 1"/>
    <property type="match status" value="1"/>
</dbReference>
<keyword evidence="15" id="KW-1185">Reference proteome</keyword>
<evidence type="ECO:0000256" key="8">
    <source>
        <dbReference type="ARBA" id="ARBA00048679"/>
    </source>
</evidence>
<evidence type="ECO:0000256" key="2">
    <source>
        <dbReference type="ARBA" id="ARBA00022527"/>
    </source>
</evidence>
<dbReference type="Gene3D" id="3.30.200.20">
    <property type="entry name" value="Phosphorylase Kinase, domain 1"/>
    <property type="match status" value="1"/>
</dbReference>
<dbReference type="NCBIfam" id="NF033483">
    <property type="entry name" value="PknB_PASTA_kin"/>
    <property type="match status" value="1"/>
</dbReference>
<dbReference type="Gene3D" id="3.30.10.20">
    <property type="match status" value="3"/>
</dbReference>
<dbReference type="PROSITE" id="PS00108">
    <property type="entry name" value="PROTEIN_KINASE_ST"/>
    <property type="match status" value="1"/>
</dbReference>
<dbReference type="GO" id="GO:0004674">
    <property type="term" value="F:protein serine/threonine kinase activity"/>
    <property type="evidence" value="ECO:0007669"/>
    <property type="project" value="UniProtKB-KW"/>
</dbReference>
<protein>
    <recommendedName>
        <fullName evidence="1">non-specific serine/threonine protein kinase</fullName>
        <ecNumber evidence="1">2.7.11.1</ecNumber>
    </recommendedName>
</protein>
<evidence type="ECO:0000256" key="7">
    <source>
        <dbReference type="ARBA" id="ARBA00047899"/>
    </source>
</evidence>
<proteinExistence type="predicted"/>
<evidence type="ECO:0000259" key="12">
    <source>
        <dbReference type="PROSITE" id="PS50011"/>
    </source>
</evidence>
<dbReference type="RefSeq" id="WP_307254181.1">
    <property type="nucleotide sequence ID" value="NZ_JAUSTO010000006.1"/>
</dbReference>
<dbReference type="Pfam" id="PF00069">
    <property type="entry name" value="Pkinase"/>
    <property type="match status" value="1"/>
</dbReference>
<dbReference type="Proteomes" id="UP001241537">
    <property type="component" value="Unassembled WGS sequence"/>
</dbReference>
<keyword evidence="4 9" id="KW-0547">Nucleotide-binding</keyword>
<dbReference type="EMBL" id="JAUSTO010000006">
    <property type="protein sequence ID" value="MDQ0152491.1"/>
    <property type="molecule type" value="Genomic_DNA"/>
</dbReference>
<dbReference type="PANTHER" id="PTHR43289:SF34">
    <property type="entry name" value="SERINE_THREONINE-PROTEIN KINASE YBDM-RELATED"/>
    <property type="match status" value="1"/>
</dbReference>
<keyword evidence="11" id="KW-0812">Transmembrane</keyword>
<feature type="domain" description="Protein kinase" evidence="12">
    <location>
        <begin position="13"/>
        <end position="270"/>
    </location>
</feature>
<keyword evidence="2" id="KW-0723">Serine/threonine-protein kinase</keyword>
<keyword evidence="11" id="KW-0472">Membrane</keyword>
<dbReference type="InterPro" id="IPR017441">
    <property type="entry name" value="Protein_kinase_ATP_BS"/>
</dbReference>
<evidence type="ECO:0000256" key="6">
    <source>
        <dbReference type="ARBA" id="ARBA00022840"/>
    </source>
</evidence>
<evidence type="ECO:0000313" key="15">
    <source>
        <dbReference type="Proteomes" id="UP001241537"/>
    </source>
</evidence>
<dbReference type="CDD" id="cd14014">
    <property type="entry name" value="STKc_PknB_like"/>
    <property type="match status" value="1"/>
</dbReference>
<name>A0AAE3VA00_9FIRM</name>
<organism evidence="14 15">
    <name type="scientific">Moryella indoligenes</name>
    <dbReference type="NCBI Taxonomy" id="371674"/>
    <lineage>
        <taxon>Bacteria</taxon>
        <taxon>Bacillati</taxon>
        <taxon>Bacillota</taxon>
        <taxon>Clostridia</taxon>
        <taxon>Lachnospirales</taxon>
        <taxon>Lachnospiraceae</taxon>
        <taxon>Moryella</taxon>
    </lineage>
</organism>
<dbReference type="AlphaFoldDB" id="A0AAE3VA00"/>
<evidence type="ECO:0000256" key="1">
    <source>
        <dbReference type="ARBA" id="ARBA00012513"/>
    </source>
</evidence>
<dbReference type="PROSITE" id="PS00107">
    <property type="entry name" value="PROTEIN_KINASE_ATP"/>
    <property type="match status" value="1"/>
</dbReference>
<feature type="domain" description="PASTA" evidence="13">
    <location>
        <begin position="377"/>
        <end position="444"/>
    </location>
</feature>
<dbReference type="PANTHER" id="PTHR43289">
    <property type="entry name" value="MITOGEN-ACTIVATED PROTEIN KINASE KINASE KINASE 20-RELATED"/>
    <property type="match status" value="1"/>
</dbReference>